<organism evidence="2 3">
    <name type="scientific">Passalora fulva</name>
    <name type="common">Tomato leaf mold</name>
    <name type="synonym">Cladosporium fulvum</name>
    <dbReference type="NCBI Taxonomy" id="5499"/>
    <lineage>
        <taxon>Eukaryota</taxon>
        <taxon>Fungi</taxon>
        <taxon>Dikarya</taxon>
        <taxon>Ascomycota</taxon>
        <taxon>Pezizomycotina</taxon>
        <taxon>Dothideomycetes</taxon>
        <taxon>Dothideomycetidae</taxon>
        <taxon>Mycosphaerellales</taxon>
        <taxon>Mycosphaerellaceae</taxon>
        <taxon>Fulvia</taxon>
    </lineage>
</organism>
<reference evidence="2" key="2">
    <citation type="journal article" date="2022" name="Microb. Genom.">
        <title>A chromosome-scale genome assembly of the tomato pathogen Cladosporium fulvum reveals a compartmentalized genome architecture and the presence of a dispensable chromosome.</title>
        <authorList>
            <person name="Zaccaron A.Z."/>
            <person name="Chen L.H."/>
            <person name="Samaras A."/>
            <person name="Stergiopoulos I."/>
        </authorList>
    </citation>
    <scope>NUCLEOTIDE SEQUENCE</scope>
    <source>
        <strain evidence="2">Race5_Kim</strain>
    </source>
</reference>
<accession>A0A9Q8L8R5</accession>
<dbReference type="GO" id="GO:0007059">
    <property type="term" value="P:chromosome segregation"/>
    <property type="evidence" value="ECO:0007669"/>
    <property type="project" value="InterPro"/>
</dbReference>
<dbReference type="PANTHER" id="PTHR14778:SF2">
    <property type="entry name" value="KINETOCHORE-ASSOCIATED PROTEIN DSN1 HOMOLOG"/>
    <property type="match status" value="1"/>
</dbReference>
<dbReference type="GeneID" id="71980654"/>
<feature type="region of interest" description="Disordered" evidence="1">
    <location>
        <begin position="353"/>
        <end position="373"/>
    </location>
</feature>
<dbReference type="RefSeq" id="XP_047757377.1">
    <property type="nucleotide sequence ID" value="XM_047899924.1"/>
</dbReference>
<sequence length="531" mass="58852">MSMVLTRSPLEVIGMNGGGTQKRRSARLPHEGEAGNEPPAKRSKANGVSTTTINTKQQDGDTAKAPSKKGRKVYDQDDEGFSFTKGKRSKAKGAKETEKATSEKPKGAPIVPAEPFSNAPVLLPSKEDKPVKTAQRKTRRKLPATPEREVAEKVVRRSKRLSNDNETAPGAPEESSLQEPAPVKPHRDVQRALDPEKAQPLTVEKKRKHGVNGVEEEKVMTISLPFADTPVIRRNKEMRKNSAEGHRRSSAGMRGKRASSLIDEGRGHALPHPEVPTSEFFKHISADLTEPRRMRCLLGWCGTRSLRLKPDPPQESNTQLSSELQASQIACAIQDELAQDLITRGTLSDWFSRDDSVPPQIPLRKKPNPRNLTNAAKAEELEKELERLTAERAEWDKVAQSAATLSTQPESSTVDTGQMSPVRLDVLDSPQRHILEQLQQPETESAIQPETLHERLKSISQDLEFSVDQFAHGIHALSTARETAERIAERSLADAAHVLEERDKQRASTSNPVDQMDVLRGLARVLNTQYR</sequence>
<evidence type="ECO:0000313" key="3">
    <source>
        <dbReference type="Proteomes" id="UP000756132"/>
    </source>
</evidence>
<keyword evidence="3" id="KW-1185">Reference proteome</keyword>
<dbReference type="Pfam" id="PF08202">
    <property type="entry name" value="MIS13"/>
    <property type="match status" value="1"/>
</dbReference>
<gene>
    <name evidence="2" type="ORF">CLAFUR5_00776</name>
</gene>
<name>A0A9Q8L8R5_PASFU</name>
<feature type="region of interest" description="Disordered" evidence="1">
    <location>
        <begin position="402"/>
        <end position="421"/>
    </location>
</feature>
<feature type="compositionally biased region" description="Basic and acidic residues" evidence="1">
    <location>
        <begin position="93"/>
        <end position="106"/>
    </location>
</feature>
<dbReference type="GO" id="GO:0051301">
    <property type="term" value="P:cell division"/>
    <property type="evidence" value="ECO:0007669"/>
    <property type="project" value="InterPro"/>
</dbReference>
<dbReference type="KEGG" id="ffu:CLAFUR5_00776"/>
<dbReference type="OrthoDB" id="3364649at2759"/>
<feature type="compositionally biased region" description="Polar residues" evidence="1">
    <location>
        <begin position="402"/>
        <end position="419"/>
    </location>
</feature>
<dbReference type="Proteomes" id="UP000756132">
    <property type="component" value="Chromosome 1"/>
</dbReference>
<feature type="compositionally biased region" description="Basic and acidic residues" evidence="1">
    <location>
        <begin position="185"/>
        <end position="197"/>
    </location>
</feature>
<protein>
    <submittedName>
        <fullName evidence="2">Kinetochore protein mis13</fullName>
    </submittedName>
</protein>
<dbReference type="InterPro" id="IPR013218">
    <property type="entry name" value="Dsn1/Mis13"/>
</dbReference>
<reference evidence="2" key="1">
    <citation type="submission" date="2021-12" db="EMBL/GenBank/DDBJ databases">
        <authorList>
            <person name="Zaccaron A."/>
            <person name="Stergiopoulos I."/>
        </authorList>
    </citation>
    <scope>NUCLEOTIDE SEQUENCE</scope>
    <source>
        <strain evidence="2">Race5_Kim</strain>
    </source>
</reference>
<dbReference type="PANTHER" id="PTHR14778">
    <property type="entry name" value="KINETOCHORE-ASSOCIATED PROTEIN DSN1 HOMOLOG"/>
    <property type="match status" value="1"/>
</dbReference>
<dbReference type="OMA" id="FQFTRAG"/>
<dbReference type="EMBL" id="CP090163">
    <property type="protein sequence ID" value="UJO13011.1"/>
    <property type="molecule type" value="Genomic_DNA"/>
</dbReference>
<feature type="compositionally biased region" description="Basic and acidic residues" evidence="1">
    <location>
        <begin position="146"/>
        <end position="155"/>
    </location>
</feature>
<dbReference type="AlphaFoldDB" id="A0A9Q8L8R5"/>
<evidence type="ECO:0000256" key="1">
    <source>
        <dbReference type="SAM" id="MobiDB-lite"/>
    </source>
</evidence>
<evidence type="ECO:0000313" key="2">
    <source>
        <dbReference type="EMBL" id="UJO13011.1"/>
    </source>
</evidence>
<feature type="compositionally biased region" description="Polar residues" evidence="1">
    <location>
        <begin position="46"/>
        <end position="57"/>
    </location>
</feature>
<feature type="region of interest" description="Disordered" evidence="1">
    <location>
        <begin position="1"/>
        <end position="212"/>
    </location>
</feature>
<proteinExistence type="predicted"/>
<dbReference type="GO" id="GO:0000444">
    <property type="term" value="C:MIS12/MIND type complex"/>
    <property type="evidence" value="ECO:0007669"/>
    <property type="project" value="InterPro"/>
</dbReference>